<evidence type="ECO:0000259" key="6">
    <source>
        <dbReference type="Pfam" id="PF01694"/>
    </source>
</evidence>
<evidence type="ECO:0000256" key="4">
    <source>
        <dbReference type="ARBA" id="ARBA00023136"/>
    </source>
</evidence>
<dbReference type="OrthoDB" id="196054at2"/>
<feature type="transmembrane region" description="Helical" evidence="5">
    <location>
        <begin position="109"/>
        <end position="127"/>
    </location>
</feature>
<dbReference type="EMBL" id="FMSV02000542">
    <property type="protein sequence ID" value="SEH07945.1"/>
    <property type="molecule type" value="Genomic_DNA"/>
</dbReference>
<gene>
    <name evidence="7" type="ORF">MBHS_03832</name>
</gene>
<name>A0A1H6FFY1_9GAMM</name>
<comment type="subcellular location">
    <subcellularLocation>
        <location evidence="1">Membrane</location>
        <topology evidence="1">Multi-pass membrane protein</topology>
    </subcellularLocation>
</comment>
<dbReference type="GO" id="GO:0006508">
    <property type="term" value="P:proteolysis"/>
    <property type="evidence" value="ECO:0007669"/>
    <property type="project" value="UniProtKB-KW"/>
</dbReference>
<dbReference type="InterPro" id="IPR035952">
    <property type="entry name" value="Rhomboid-like_sf"/>
</dbReference>
<dbReference type="RefSeq" id="WP_103921538.1">
    <property type="nucleotide sequence ID" value="NZ_FMSV02000542.1"/>
</dbReference>
<evidence type="ECO:0000313" key="7">
    <source>
        <dbReference type="EMBL" id="SEH07945.1"/>
    </source>
</evidence>
<feature type="transmembrane region" description="Helical" evidence="5">
    <location>
        <begin position="56"/>
        <end position="75"/>
    </location>
</feature>
<evidence type="ECO:0000256" key="3">
    <source>
        <dbReference type="ARBA" id="ARBA00022989"/>
    </source>
</evidence>
<evidence type="ECO:0000256" key="1">
    <source>
        <dbReference type="ARBA" id="ARBA00004141"/>
    </source>
</evidence>
<dbReference type="Pfam" id="PF01694">
    <property type="entry name" value="Rhomboid"/>
    <property type="match status" value="1"/>
</dbReference>
<accession>A0A1H6FFY1</accession>
<evidence type="ECO:0000256" key="5">
    <source>
        <dbReference type="SAM" id="Phobius"/>
    </source>
</evidence>
<protein>
    <submittedName>
        <fullName evidence="7">Intramembrane serine protease GlpG</fullName>
    </submittedName>
</protein>
<keyword evidence="8" id="KW-1185">Reference proteome</keyword>
<evidence type="ECO:0000313" key="8">
    <source>
        <dbReference type="Proteomes" id="UP000236724"/>
    </source>
</evidence>
<keyword evidence="4 5" id="KW-0472">Membrane</keyword>
<dbReference type="GO" id="GO:0016020">
    <property type="term" value="C:membrane"/>
    <property type="evidence" value="ECO:0007669"/>
    <property type="project" value="UniProtKB-SubCell"/>
</dbReference>
<dbReference type="GO" id="GO:0004252">
    <property type="term" value="F:serine-type endopeptidase activity"/>
    <property type="evidence" value="ECO:0007669"/>
    <property type="project" value="InterPro"/>
</dbReference>
<evidence type="ECO:0000256" key="2">
    <source>
        <dbReference type="ARBA" id="ARBA00022692"/>
    </source>
</evidence>
<dbReference type="AlphaFoldDB" id="A0A1H6FFY1"/>
<dbReference type="Gene3D" id="1.20.1540.10">
    <property type="entry name" value="Rhomboid-like"/>
    <property type="match status" value="1"/>
</dbReference>
<dbReference type="SUPFAM" id="SSF144091">
    <property type="entry name" value="Rhomboid-like"/>
    <property type="match status" value="1"/>
</dbReference>
<dbReference type="InterPro" id="IPR022764">
    <property type="entry name" value="Peptidase_S54_rhomboid_dom"/>
</dbReference>
<keyword evidence="2 5" id="KW-0812">Transmembrane</keyword>
<feature type="transmembrane region" description="Helical" evidence="5">
    <location>
        <begin position="82"/>
        <end position="103"/>
    </location>
</feature>
<organism evidence="7 8">
    <name type="scientific">Candidatus Venteria ishoeyi</name>
    <dbReference type="NCBI Taxonomy" id="1899563"/>
    <lineage>
        <taxon>Bacteria</taxon>
        <taxon>Pseudomonadati</taxon>
        <taxon>Pseudomonadota</taxon>
        <taxon>Gammaproteobacteria</taxon>
        <taxon>Thiotrichales</taxon>
        <taxon>Thiotrichaceae</taxon>
        <taxon>Venteria</taxon>
    </lineage>
</organism>
<dbReference type="InterPro" id="IPR023826">
    <property type="entry name" value="Rhom-like_SP_proteobac"/>
</dbReference>
<sequence length="191" mass="21475">MPYRNLSCSVIVLTLIASLCLLIQFNNTELFPILRYERNPIAEGEYWRFLSGHLLHLNWLHLLFNLLGLFLLWAFRPVGFNCYALIALLILSAFGISTGLSLFSPHISWYVGLSGILHALWMAIAWLQKNTMLGLGLLAFLAFKLLGEWLWGGLGMTAQLISGTVVTDAHLYGAITGWLLVLLFPVIKSKR</sequence>
<dbReference type="NCBIfam" id="TIGR03902">
    <property type="entry name" value="rhom_GG_sort"/>
    <property type="match status" value="1"/>
</dbReference>
<feature type="transmembrane region" description="Helical" evidence="5">
    <location>
        <begin position="132"/>
        <end position="151"/>
    </location>
</feature>
<keyword evidence="7" id="KW-0645">Protease</keyword>
<keyword evidence="7" id="KW-0378">Hydrolase</keyword>
<feature type="domain" description="Peptidase S54 rhomboid" evidence="6">
    <location>
        <begin position="44"/>
        <end position="183"/>
    </location>
</feature>
<keyword evidence="3 5" id="KW-1133">Transmembrane helix</keyword>
<feature type="transmembrane region" description="Helical" evidence="5">
    <location>
        <begin position="171"/>
        <end position="187"/>
    </location>
</feature>
<reference evidence="7 8" key="1">
    <citation type="submission" date="2016-10" db="EMBL/GenBank/DDBJ databases">
        <authorList>
            <person name="de Groot N.N."/>
        </authorList>
    </citation>
    <scope>NUCLEOTIDE SEQUENCE [LARGE SCALE GENOMIC DNA]</scope>
    <source>
        <strain evidence="7">MBHS1</strain>
    </source>
</reference>
<dbReference type="Proteomes" id="UP000236724">
    <property type="component" value="Unassembled WGS sequence"/>
</dbReference>
<proteinExistence type="predicted"/>